<dbReference type="EMBL" id="JXLB01000004">
    <property type="protein sequence ID" value="OJG83303.1"/>
    <property type="molecule type" value="Genomic_DNA"/>
</dbReference>
<dbReference type="Gene3D" id="1.20.120.1760">
    <property type="match status" value="1"/>
</dbReference>
<dbReference type="InterPro" id="IPR043130">
    <property type="entry name" value="CDP-OH_PTrfase_TM_dom"/>
</dbReference>
<name>A0A1L8WQN2_9ENTE</name>
<dbReference type="GO" id="GO:0008654">
    <property type="term" value="P:phospholipid biosynthetic process"/>
    <property type="evidence" value="ECO:0007669"/>
    <property type="project" value="InterPro"/>
</dbReference>
<gene>
    <name evidence="1" type="ORF">RV14_GL001661</name>
</gene>
<keyword evidence="2" id="KW-1185">Reference proteome</keyword>
<protein>
    <submittedName>
        <fullName evidence="1">Uncharacterized protein</fullName>
    </submittedName>
</protein>
<evidence type="ECO:0000313" key="1">
    <source>
        <dbReference type="EMBL" id="OJG83303.1"/>
    </source>
</evidence>
<sequence length="56" mass="6497">MFIVILGVTDYLHGLITHKFNQMTELGKILDPVTDKLKQLVLILSLLWHFHQFGGY</sequence>
<dbReference type="AlphaFoldDB" id="A0A1L8WQN2"/>
<dbReference type="GO" id="GO:0016020">
    <property type="term" value="C:membrane"/>
    <property type="evidence" value="ECO:0007669"/>
    <property type="project" value="InterPro"/>
</dbReference>
<accession>A0A1L8WQN2</accession>
<dbReference type="Proteomes" id="UP000182152">
    <property type="component" value="Unassembled WGS sequence"/>
</dbReference>
<dbReference type="STRING" id="150033.RV14_GL001661"/>
<comment type="caution">
    <text evidence="1">The sequence shown here is derived from an EMBL/GenBank/DDBJ whole genome shotgun (WGS) entry which is preliminary data.</text>
</comment>
<evidence type="ECO:0000313" key="2">
    <source>
        <dbReference type="Proteomes" id="UP000182152"/>
    </source>
</evidence>
<dbReference type="InterPro" id="IPR000462">
    <property type="entry name" value="CDP-OH_P_trans"/>
</dbReference>
<dbReference type="Pfam" id="PF01066">
    <property type="entry name" value="CDP-OH_P_transf"/>
    <property type="match status" value="1"/>
</dbReference>
<reference evidence="1 2" key="1">
    <citation type="submission" date="2014-12" db="EMBL/GenBank/DDBJ databases">
        <title>Draft genome sequences of 29 type strains of Enterococci.</title>
        <authorList>
            <person name="Zhong Z."/>
            <person name="Sun Z."/>
            <person name="Liu W."/>
            <person name="Zhang W."/>
            <person name="Zhang H."/>
        </authorList>
    </citation>
    <scope>NUCLEOTIDE SEQUENCE [LARGE SCALE GENOMIC DNA]</scope>
    <source>
        <strain evidence="1 2">DSM 15687</strain>
    </source>
</reference>
<dbReference type="GO" id="GO:0016780">
    <property type="term" value="F:phosphotransferase activity, for other substituted phosphate groups"/>
    <property type="evidence" value="ECO:0007669"/>
    <property type="project" value="InterPro"/>
</dbReference>
<organism evidence="1 2">
    <name type="scientific">Enterococcus ratti</name>
    <dbReference type="NCBI Taxonomy" id="150033"/>
    <lineage>
        <taxon>Bacteria</taxon>
        <taxon>Bacillati</taxon>
        <taxon>Bacillota</taxon>
        <taxon>Bacilli</taxon>
        <taxon>Lactobacillales</taxon>
        <taxon>Enterococcaceae</taxon>
        <taxon>Enterococcus</taxon>
    </lineage>
</organism>
<proteinExistence type="predicted"/>